<dbReference type="STRING" id="624147.SAMN04487970_102845"/>
<organism evidence="3 4">
    <name type="scientific">Paenibacillus tianmuensis</name>
    <dbReference type="NCBI Taxonomy" id="624147"/>
    <lineage>
        <taxon>Bacteria</taxon>
        <taxon>Bacillati</taxon>
        <taxon>Bacillota</taxon>
        <taxon>Bacilli</taxon>
        <taxon>Bacillales</taxon>
        <taxon>Paenibacillaceae</taxon>
        <taxon>Paenibacillus</taxon>
    </lineage>
</organism>
<gene>
    <name evidence="3" type="ORF">SAMN04487970_102845</name>
</gene>
<accession>A0A1G4SH22</accession>
<evidence type="ECO:0000313" key="4">
    <source>
        <dbReference type="Proteomes" id="UP000198601"/>
    </source>
</evidence>
<dbReference type="InterPro" id="IPR000835">
    <property type="entry name" value="HTH_MarR-typ"/>
</dbReference>
<dbReference type="Proteomes" id="UP000198601">
    <property type="component" value="Unassembled WGS sequence"/>
</dbReference>
<proteinExistence type="predicted"/>
<dbReference type="OrthoDB" id="2732348at2"/>
<keyword evidence="1 3" id="KW-0238">DNA-binding</keyword>
<dbReference type="InterPro" id="IPR036388">
    <property type="entry name" value="WH-like_DNA-bd_sf"/>
</dbReference>
<sequence length="184" mass="20664">MERKTGNERTADQQLPALGIAPYLELMDKTAADHADRKSIRMGLVMLWLSDNILDVMDVDLAPFGVTESKLDMLLLLMLHEGRELITPSGIADRLGIRRASVTALLDWLEKRGWVSREQSAKDRRMIHVSITPEGRAMVDQVLPTFWSTCASLLGDLDAEERSVFEKILGKLHQSIEKRVGVGR</sequence>
<name>A0A1G4SH22_9BACL</name>
<evidence type="ECO:0000259" key="2">
    <source>
        <dbReference type="PROSITE" id="PS50995"/>
    </source>
</evidence>
<dbReference type="InterPro" id="IPR036390">
    <property type="entry name" value="WH_DNA-bd_sf"/>
</dbReference>
<dbReference type="PRINTS" id="PR00598">
    <property type="entry name" value="HTHMARR"/>
</dbReference>
<keyword evidence="4" id="KW-1185">Reference proteome</keyword>
<protein>
    <submittedName>
        <fullName evidence="3">DNA-binding transcriptional regulator, MarR family</fullName>
    </submittedName>
</protein>
<dbReference type="PANTHER" id="PTHR33164:SF43">
    <property type="entry name" value="HTH-TYPE TRANSCRIPTIONAL REPRESSOR YETL"/>
    <property type="match status" value="1"/>
</dbReference>
<dbReference type="SUPFAM" id="SSF46785">
    <property type="entry name" value="Winged helix' DNA-binding domain"/>
    <property type="match status" value="1"/>
</dbReference>
<dbReference type="PANTHER" id="PTHR33164">
    <property type="entry name" value="TRANSCRIPTIONAL REGULATOR, MARR FAMILY"/>
    <property type="match status" value="1"/>
</dbReference>
<feature type="domain" description="HTH marR-type" evidence="2">
    <location>
        <begin position="39"/>
        <end position="174"/>
    </location>
</feature>
<dbReference type="EMBL" id="FMTT01000028">
    <property type="protein sequence ID" value="SCW68460.1"/>
    <property type="molecule type" value="Genomic_DNA"/>
</dbReference>
<dbReference type="GO" id="GO:0006950">
    <property type="term" value="P:response to stress"/>
    <property type="evidence" value="ECO:0007669"/>
    <property type="project" value="TreeGrafter"/>
</dbReference>
<evidence type="ECO:0000313" key="3">
    <source>
        <dbReference type="EMBL" id="SCW68460.1"/>
    </source>
</evidence>
<dbReference type="GO" id="GO:0003700">
    <property type="term" value="F:DNA-binding transcription factor activity"/>
    <property type="evidence" value="ECO:0007669"/>
    <property type="project" value="InterPro"/>
</dbReference>
<evidence type="ECO:0000256" key="1">
    <source>
        <dbReference type="ARBA" id="ARBA00023125"/>
    </source>
</evidence>
<dbReference type="Pfam" id="PF12802">
    <property type="entry name" value="MarR_2"/>
    <property type="match status" value="1"/>
</dbReference>
<dbReference type="AlphaFoldDB" id="A0A1G4SH22"/>
<dbReference type="SMART" id="SM00347">
    <property type="entry name" value="HTH_MARR"/>
    <property type="match status" value="1"/>
</dbReference>
<dbReference type="PROSITE" id="PS50995">
    <property type="entry name" value="HTH_MARR_2"/>
    <property type="match status" value="1"/>
</dbReference>
<reference evidence="4" key="1">
    <citation type="submission" date="2016-10" db="EMBL/GenBank/DDBJ databases">
        <authorList>
            <person name="Varghese N."/>
            <person name="Submissions S."/>
        </authorList>
    </citation>
    <scope>NUCLEOTIDE SEQUENCE [LARGE SCALE GENOMIC DNA]</scope>
    <source>
        <strain evidence="4">CGMCC 1.8946</strain>
    </source>
</reference>
<dbReference type="Gene3D" id="1.10.10.10">
    <property type="entry name" value="Winged helix-like DNA-binding domain superfamily/Winged helix DNA-binding domain"/>
    <property type="match status" value="1"/>
</dbReference>
<dbReference type="GO" id="GO:0003677">
    <property type="term" value="F:DNA binding"/>
    <property type="evidence" value="ECO:0007669"/>
    <property type="project" value="UniProtKB-KW"/>
</dbReference>
<dbReference type="RefSeq" id="WP_090674073.1">
    <property type="nucleotide sequence ID" value="NZ_FMTT01000028.1"/>
</dbReference>
<dbReference type="InterPro" id="IPR039422">
    <property type="entry name" value="MarR/SlyA-like"/>
</dbReference>